<evidence type="ECO:0000313" key="3">
    <source>
        <dbReference type="Proteomes" id="UP000247612"/>
    </source>
</evidence>
<dbReference type="PANTHER" id="PTHR33434:SF2">
    <property type="entry name" value="FATTY ACID-BINDING PROTEIN TM_1468"/>
    <property type="match status" value="1"/>
</dbReference>
<dbReference type="OrthoDB" id="1638652at2"/>
<dbReference type="InterPro" id="IPR050270">
    <property type="entry name" value="DegV_domain_contain"/>
</dbReference>
<dbReference type="Gene3D" id="3.40.50.10170">
    <property type="match status" value="1"/>
</dbReference>
<dbReference type="Gene3D" id="3.30.1180.10">
    <property type="match status" value="1"/>
</dbReference>
<dbReference type="AlphaFoldDB" id="A0A2V2FXE0"/>
<dbReference type="STRING" id="1034346.GCA_000313565_00204"/>
<dbReference type="InterPro" id="IPR003797">
    <property type="entry name" value="DegV"/>
</dbReference>
<dbReference type="Proteomes" id="UP000247612">
    <property type="component" value="Unassembled WGS sequence"/>
</dbReference>
<reference evidence="2 3" key="1">
    <citation type="submission" date="2018-05" db="EMBL/GenBank/DDBJ databases">
        <title>Genomic Encyclopedia of Type Strains, Phase IV (KMG-IV): sequencing the most valuable type-strain genomes for metagenomic binning, comparative biology and taxonomic classification.</title>
        <authorList>
            <person name="Goeker M."/>
        </authorList>
    </citation>
    <scope>NUCLEOTIDE SEQUENCE [LARGE SCALE GENOMIC DNA]</scope>
    <source>
        <strain evidence="2 3">JC118</strain>
    </source>
</reference>
<dbReference type="GeneID" id="94441615"/>
<keyword evidence="3" id="KW-1185">Reference proteome</keyword>
<dbReference type="NCBIfam" id="TIGR00762">
    <property type="entry name" value="DegV"/>
    <property type="match status" value="1"/>
</dbReference>
<accession>A0A2V2FXE0</accession>
<sequence>MSKFLIVTDTTSTLIPQDSEKYGIEIVPLSVLNKGIEYADGIDINAEQFADLLRNGEMPTTSQPNIGRVEELMKKWKAADYDAILIITISSYLSGTYQGFLMTAKNLDMKNVHVIDSLTVGAPMLDMALTAKRYADAGRSLDDILTMLKAKIKDTYSMLYPKNLEQLKKGGRISPVAAGMASLLKIKPLLYLKEDGTCVEKYGMARTDSKIYDMIIEEFKKRNVNAETHEFYIMEAEGMENVEAFLSKAKEAFGTDMSFKIIQLPAVLTCHAGLGSFAVQSCLKN</sequence>
<name>A0A2V2FXE0_9FIRM</name>
<evidence type="ECO:0000313" key="2">
    <source>
        <dbReference type="EMBL" id="PXX81597.1"/>
    </source>
</evidence>
<dbReference type="PROSITE" id="PS51482">
    <property type="entry name" value="DEGV"/>
    <property type="match status" value="1"/>
</dbReference>
<proteinExistence type="predicted"/>
<comment type="caution">
    <text evidence="2">The sequence shown here is derived from an EMBL/GenBank/DDBJ whole genome shotgun (WGS) entry which is preliminary data.</text>
</comment>
<dbReference type="EMBL" id="QJKH01000001">
    <property type="protein sequence ID" value="PXX81597.1"/>
    <property type="molecule type" value="Genomic_DNA"/>
</dbReference>
<protein>
    <submittedName>
        <fullName evidence="2">DegV family protein with EDD domain</fullName>
    </submittedName>
</protein>
<dbReference type="Pfam" id="PF02645">
    <property type="entry name" value="DegV"/>
    <property type="match status" value="1"/>
</dbReference>
<organism evidence="2 3">
    <name type="scientific">Dielma fastidiosa</name>
    <dbReference type="NCBI Taxonomy" id="1034346"/>
    <lineage>
        <taxon>Bacteria</taxon>
        <taxon>Bacillati</taxon>
        <taxon>Bacillota</taxon>
        <taxon>Erysipelotrichia</taxon>
        <taxon>Erysipelotrichales</taxon>
        <taxon>Erysipelotrichaceae</taxon>
        <taxon>Dielma</taxon>
    </lineage>
</organism>
<gene>
    <name evidence="2" type="ORF">DES51_101207</name>
</gene>
<evidence type="ECO:0000256" key="1">
    <source>
        <dbReference type="ARBA" id="ARBA00023121"/>
    </source>
</evidence>
<dbReference type="GO" id="GO:0008289">
    <property type="term" value="F:lipid binding"/>
    <property type="evidence" value="ECO:0007669"/>
    <property type="project" value="UniProtKB-KW"/>
</dbReference>
<dbReference type="InterPro" id="IPR043168">
    <property type="entry name" value="DegV_C"/>
</dbReference>
<dbReference type="RefSeq" id="WP_022936511.1">
    <property type="nucleotide sequence ID" value="NZ_CABKRQ010000001.1"/>
</dbReference>
<dbReference type="PANTHER" id="PTHR33434">
    <property type="entry name" value="DEGV DOMAIN-CONTAINING PROTEIN DR_1986-RELATED"/>
    <property type="match status" value="1"/>
</dbReference>
<keyword evidence="1" id="KW-0446">Lipid-binding</keyword>
<dbReference type="SUPFAM" id="SSF82549">
    <property type="entry name" value="DAK1/DegV-like"/>
    <property type="match status" value="1"/>
</dbReference>